<comment type="caution">
    <text evidence="8">The sequence shown here is derived from an EMBL/GenBank/DDBJ whole genome shotgun (WGS) entry which is preliminary data.</text>
</comment>
<feature type="active site" description="Nucleophile" evidence="6">
    <location>
        <position position="411"/>
    </location>
</feature>
<feature type="active site" description="Proton donor/acceptor" evidence="6">
    <location>
        <position position="383"/>
    </location>
</feature>
<gene>
    <name evidence="8" type="ORF">C4561_02345</name>
</gene>
<dbReference type="PANTHER" id="PTHR30582:SF2">
    <property type="entry name" value="L,D-TRANSPEPTIDASE YCIB-RELATED"/>
    <property type="match status" value="1"/>
</dbReference>
<evidence type="ECO:0000313" key="8">
    <source>
        <dbReference type="EMBL" id="RJR27370.1"/>
    </source>
</evidence>
<protein>
    <submittedName>
        <fullName evidence="8">Murein L,D-transpeptidase</fullName>
    </submittedName>
</protein>
<organism evidence="8 9">
    <name type="scientific">candidate division WWE3 bacterium</name>
    <dbReference type="NCBI Taxonomy" id="2053526"/>
    <lineage>
        <taxon>Bacteria</taxon>
        <taxon>Katanobacteria</taxon>
    </lineage>
</organism>
<evidence type="ECO:0000256" key="5">
    <source>
        <dbReference type="ARBA" id="ARBA00023316"/>
    </source>
</evidence>
<dbReference type="UniPathway" id="UPA00219"/>
<feature type="domain" description="L,D-TPase catalytic" evidence="7">
    <location>
        <begin position="309"/>
        <end position="435"/>
    </location>
</feature>
<dbReference type="PANTHER" id="PTHR30582">
    <property type="entry name" value="L,D-TRANSPEPTIDASE"/>
    <property type="match status" value="1"/>
</dbReference>
<dbReference type="PROSITE" id="PS52029">
    <property type="entry name" value="LD_TPASE"/>
    <property type="match status" value="1"/>
</dbReference>
<dbReference type="AlphaFoldDB" id="A0A3A4ZKZ5"/>
<dbReference type="SUPFAM" id="SSF141523">
    <property type="entry name" value="L,D-transpeptidase catalytic domain-like"/>
    <property type="match status" value="1"/>
</dbReference>
<dbReference type="GO" id="GO:0005576">
    <property type="term" value="C:extracellular region"/>
    <property type="evidence" value="ECO:0007669"/>
    <property type="project" value="TreeGrafter"/>
</dbReference>
<evidence type="ECO:0000256" key="1">
    <source>
        <dbReference type="ARBA" id="ARBA00004752"/>
    </source>
</evidence>
<evidence type="ECO:0000256" key="6">
    <source>
        <dbReference type="PROSITE-ProRule" id="PRU01373"/>
    </source>
</evidence>
<evidence type="ECO:0000256" key="3">
    <source>
        <dbReference type="ARBA" id="ARBA00022960"/>
    </source>
</evidence>
<name>A0A3A4ZKZ5_UNCKA</name>
<reference evidence="8 9" key="1">
    <citation type="journal article" date="2017" name="ISME J.">
        <title>Energy and carbon metabolisms in a deep terrestrial subsurface fluid microbial community.</title>
        <authorList>
            <person name="Momper L."/>
            <person name="Jungbluth S.P."/>
            <person name="Lee M.D."/>
            <person name="Amend J.P."/>
        </authorList>
    </citation>
    <scope>NUCLEOTIDE SEQUENCE [LARGE SCALE GENOMIC DNA]</scope>
    <source>
        <strain evidence="8">SURF_46</strain>
    </source>
</reference>
<dbReference type="InterPro" id="IPR005490">
    <property type="entry name" value="LD_TPept_cat_dom"/>
</dbReference>
<dbReference type="CDD" id="cd16913">
    <property type="entry name" value="YkuD_like"/>
    <property type="match status" value="1"/>
</dbReference>
<evidence type="ECO:0000313" key="9">
    <source>
        <dbReference type="Proteomes" id="UP000265540"/>
    </source>
</evidence>
<accession>A0A3A4ZKZ5</accession>
<dbReference type="GO" id="GO:0008360">
    <property type="term" value="P:regulation of cell shape"/>
    <property type="evidence" value="ECO:0007669"/>
    <property type="project" value="UniProtKB-UniRule"/>
</dbReference>
<dbReference type="Pfam" id="PF03734">
    <property type="entry name" value="YkuD"/>
    <property type="match status" value="1"/>
</dbReference>
<dbReference type="InterPro" id="IPR038063">
    <property type="entry name" value="Transpep_catalytic_dom"/>
</dbReference>
<dbReference type="EMBL" id="QZJF01000012">
    <property type="protein sequence ID" value="RJR27370.1"/>
    <property type="molecule type" value="Genomic_DNA"/>
</dbReference>
<dbReference type="Gene3D" id="2.40.440.10">
    <property type="entry name" value="L,D-transpeptidase catalytic domain-like"/>
    <property type="match status" value="1"/>
</dbReference>
<keyword evidence="3 6" id="KW-0133">Cell shape</keyword>
<proteinExistence type="predicted"/>
<evidence type="ECO:0000259" key="7">
    <source>
        <dbReference type="PROSITE" id="PS52029"/>
    </source>
</evidence>
<dbReference type="InterPro" id="IPR050979">
    <property type="entry name" value="LD-transpeptidase"/>
</dbReference>
<evidence type="ECO:0000256" key="4">
    <source>
        <dbReference type="ARBA" id="ARBA00022984"/>
    </source>
</evidence>
<sequence length="436" mass="49229">MKRFLPLIILTLLLGGFLAAFYKPHTILAENTFFGNMNIGKMNPKEAVLQIRNILENPIYLNADLSSRAVTLDEIGIGYDLMQLSAAAKTQCLLEIRSSSRLCIGNKTEEFKNDVMTVDEAKLKAYLKDLEGDFDFITENTQISYEDYSFVAPGKNAEVKIDYDDFLSSLKTAVADVSKIKIRISIETEDSVNQQKTESAALIDKITAPLLIKYGRNPIYIQKADLLNFIDSYETAGTYKNYILEEKIEEYLESLGEKYGSDDVKVIMPDAVKAIQNALILKAANYEVNNAVILPLEGKPRTNGEKHDIYLEVIKSQQRLYRFENGELVKTYIISTGLTWETPSGEFSVLGKQKMTISYFGNWYMPDYLPIGVINGQYRFGFHSIPYHMDGYGNIYSRDPNTMGSPATGGCIQLKPEEATELFEWAEIGTPVYIYE</sequence>
<dbReference type="GO" id="GO:0016740">
    <property type="term" value="F:transferase activity"/>
    <property type="evidence" value="ECO:0007669"/>
    <property type="project" value="UniProtKB-KW"/>
</dbReference>
<comment type="pathway">
    <text evidence="1 6">Cell wall biogenesis; peptidoglycan biosynthesis.</text>
</comment>
<dbReference type="GO" id="GO:0071972">
    <property type="term" value="F:peptidoglycan L,D-transpeptidase activity"/>
    <property type="evidence" value="ECO:0007669"/>
    <property type="project" value="TreeGrafter"/>
</dbReference>
<dbReference type="GO" id="GO:0071555">
    <property type="term" value="P:cell wall organization"/>
    <property type="evidence" value="ECO:0007669"/>
    <property type="project" value="UniProtKB-UniRule"/>
</dbReference>
<evidence type="ECO:0000256" key="2">
    <source>
        <dbReference type="ARBA" id="ARBA00022679"/>
    </source>
</evidence>
<keyword evidence="4 6" id="KW-0573">Peptidoglycan synthesis</keyword>
<keyword evidence="2" id="KW-0808">Transferase</keyword>
<keyword evidence="5 6" id="KW-0961">Cell wall biogenesis/degradation</keyword>
<dbReference type="Proteomes" id="UP000265540">
    <property type="component" value="Unassembled WGS sequence"/>
</dbReference>
<dbReference type="GO" id="GO:0018104">
    <property type="term" value="P:peptidoglycan-protein cross-linking"/>
    <property type="evidence" value="ECO:0007669"/>
    <property type="project" value="TreeGrafter"/>
</dbReference>